<accession>A0A1N7L836</accession>
<keyword evidence="2" id="KW-0472">Membrane</keyword>
<evidence type="ECO:0000256" key="1">
    <source>
        <dbReference type="SAM" id="MobiDB-lite"/>
    </source>
</evidence>
<organism evidence="3 4">
    <name type="scientific">Phaeovulum vinaykumarii</name>
    <dbReference type="NCBI Taxonomy" id="407234"/>
    <lineage>
        <taxon>Bacteria</taxon>
        <taxon>Pseudomonadati</taxon>
        <taxon>Pseudomonadota</taxon>
        <taxon>Alphaproteobacteria</taxon>
        <taxon>Rhodobacterales</taxon>
        <taxon>Paracoccaceae</taxon>
        <taxon>Phaeovulum</taxon>
    </lineage>
</organism>
<gene>
    <name evidence="3" type="ORF">SAMN05421795_102674</name>
</gene>
<name>A0A1N7L836_9RHOB</name>
<feature type="compositionally biased region" description="Low complexity" evidence="1">
    <location>
        <begin position="225"/>
        <end position="243"/>
    </location>
</feature>
<dbReference type="EMBL" id="FTOM01000002">
    <property type="protein sequence ID" value="SIS70004.1"/>
    <property type="molecule type" value="Genomic_DNA"/>
</dbReference>
<dbReference type="OrthoDB" id="9780267at2"/>
<evidence type="ECO:0000313" key="4">
    <source>
        <dbReference type="Proteomes" id="UP000186098"/>
    </source>
</evidence>
<dbReference type="InterPro" id="IPR007462">
    <property type="entry name" value="COV1-like"/>
</dbReference>
<dbReference type="PANTHER" id="PTHR31876:SF26">
    <property type="entry name" value="PROTEIN LIKE COV 2"/>
    <property type="match status" value="1"/>
</dbReference>
<dbReference type="RefSeq" id="WP_076364609.1">
    <property type="nucleotide sequence ID" value="NZ_FTOM01000002.1"/>
</dbReference>
<sequence length="287" mass="30968">MTKPVRPASRRRPLFAGVRSSFFTGLVVILPIGLTGWVIWSLTGFIDGVVLPVIPAAWQPEQYIGINLRGVGVIFFLVFTATVGWLAKGYMGRSLIRWGEGIVAQMPVVRSIYNGLKQIAETVLSQGEEKFDRACMIEYPRKGMWAVAFVSSSAKGEVAEAGTPEDPLISVFLPTTPNPTSGFLLFLPRSQVRYLDMSVEDAAKLIISAGLVYPNAKPAAPPPRRGGAPRPGRRPAAAKLPAARPEKAASVAPELPPMIRADLPVRTPSETFADLVARFGPVEPAKP</sequence>
<dbReference type="Pfam" id="PF04367">
    <property type="entry name" value="DUF502"/>
    <property type="match status" value="1"/>
</dbReference>
<dbReference type="AlphaFoldDB" id="A0A1N7L836"/>
<protein>
    <submittedName>
        <fullName evidence="3">Uncharacterized membrane protein</fullName>
    </submittedName>
</protein>
<keyword evidence="2" id="KW-0812">Transmembrane</keyword>
<reference evidence="4" key="1">
    <citation type="submission" date="2017-01" db="EMBL/GenBank/DDBJ databases">
        <authorList>
            <person name="Varghese N."/>
            <person name="Submissions S."/>
        </authorList>
    </citation>
    <scope>NUCLEOTIDE SEQUENCE [LARGE SCALE GENOMIC DNA]</scope>
    <source>
        <strain evidence="4">DSM 18714</strain>
    </source>
</reference>
<feature type="transmembrane region" description="Helical" evidence="2">
    <location>
        <begin position="21"/>
        <end position="46"/>
    </location>
</feature>
<keyword evidence="4" id="KW-1185">Reference proteome</keyword>
<dbReference type="Proteomes" id="UP000186098">
    <property type="component" value="Unassembled WGS sequence"/>
</dbReference>
<evidence type="ECO:0000313" key="3">
    <source>
        <dbReference type="EMBL" id="SIS70004.1"/>
    </source>
</evidence>
<dbReference type="PANTHER" id="PTHR31876">
    <property type="entry name" value="COV-LIKE PROTEIN 1"/>
    <property type="match status" value="1"/>
</dbReference>
<feature type="region of interest" description="Disordered" evidence="1">
    <location>
        <begin position="217"/>
        <end position="255"/>
    </location>
</feature>
<proteinExistence type="predicted"/>
<keyword evidence="2" id="KW-1133">Transmembrane helix</keyword>
<feature type="transmembrane region" description="Helical" evidence="2">
    <location>
        <begin position="66"/>
        <end position="87"/>
    </location>
</feature>
<evidence type="ECO:0000256" key="2">
    <source>
        <dbReference type="SAM" id="Phobius"/>
    </source>
</evidence>